<feature type="transmembrane region" description="Helical" evidence="1">
    <location>
        <begin position="99"/>
        <end position="120"/>
    </location>
</feature>
<feature type="transmembrane region" description="Helical" evidence="1">
    <location>
        <begin position="236"/>
        <end position="261"/>
    </location>
</feature>
<accession>A0AA38CER2</accession>
<dbReference type="Proteomes" id="UP000824469">
    <property type="component" value="Unassembled WGS sequence"/>
</dbReference>
<keyword evidence="1" id="KW-0812">Transmembrane</keyword>
<feature type="transmembrane region" description="Helical" evidence="1">
    <location>
        <begin position="132"/>
        <end position="152"/>
    </location>
</feature>
<organism evidence="2 3">
    <name type="scientific">Taxus chinensis</name>
    <name type="common">Chinese yew</name>
    <name type="synonym">Taxus wallichiana var. chinensis</name>
    <dbReference type="NCBI Taxonomy" id="29808"/>
    <lineage>
        <taxon>Eukaryota</taxon>
        <taxon>Viridiplantae</taxon>
        <taxon>Streptophyta</taxon>
        <taxon>Embryophyta</taxon>
        <taxon>Tracheophyta</taxon>
        <taxon>Spermatophyta</taxon>
        <taxon>Pinopsida</taxon>
        <taxon>Pinidae</taxon>
        <taxon>Conifers II</taxon>
        <taxon>Cupressales</taxon>
        <taxon>Taxaceae</taxon>
        <taxon>Taxus</taxon>
    </lineage>
</organism>
<dbReference type="AlphaFoldDB" id="A0AA38CER2"/>
<sequence>MNSIYPHELQPELATSVAQEISHGNGLIVSVDEVDRADVEVQQQQQQQQQRFGQGRVFSRALDRVSRARWFCFIRRIFHYQNGREGSDLRLNPLNTKTWIFLELLLILSQIVSAVVILMLSRHEKPISPLRLWIVGYAFGCCVSLPLLYWRFRHPYMDHYSTEQNPRRLRALYGRTPDPPPSNTSHGEHGNGYSRIAFFMERCRMSLDFFFAVWFVIGNVWVFGTRRPFSAEAPNLYKLCIAFLALSCIGYALPFVLFAVLCCCMPCISTLLGYSISSQGKERGASHQDIAALPIHKFKSISKVKGINNGRIVESHEDNDDTNGGGGGYIIDTAGIRKGSLSSEDA</sequence>
<evidence type="ECO:0000256" key="1">
    <source>
        <dbReference type="SAM" id="Phobius"/>
    </source>
</evidence>
<protein>
    <recommendedName>
        <fullName evidence="4">E3 ubiquitin-protein ligase</fullName>
    </recommendedName>
</protein>
<feature type="transmembrane region" description="Helical" evidence="1">
    <location>
        <begin position="205"/>
        <end position="224"/>
    </location>
</feature>
<keyword evidence="1" id="KW-0472">Membrane</keyword>
<evidence type="ECO:0000313" key="2">
    <source>
        <dbReference type="EMBL" id="KAH9299180.1"/>
    </source>
</evidence>
<keyword evidence="3" id="KW-1185">Reference proteome</keyword>
<name>A0AA38CER2_TAXCH</name>
<dbReference type="OMA" id="FIRRIFH"/>
<dbReference type="PANTHER" id="PTHR46225">
    <property type="entry name" value="C3H4 TYPE ZINC FINGER PROTEIN"/>
    <property type="match status" value="1"/>
</dbReference>
<proteinExistence type="predicted"/>
<evidence type="ECO:0000313" key="3">
    <source>
        <dbReference type="Proteomes" id="UP000824469"/>
    </source>
</evidence>
<evidence type="ECO:0008006" key="4">
    <source>
        <dbReference type="Google" id="ProtNLM"/>
    </source>
</evidence>
<reference evidence="2 3" key="1">
    <citation type="journal article" date="2021" name="Nat. Plants">
        <title>The Taxus genome provides insights into paclitaxel biosynthesis.</title>
        <authorList>
            <person name="Xiong X."/>
            <person name="Gou J."/>
            <person name="Liao Q."/>
            <person name="Li Y."/>
            <person name="Zhou Q."/>
            <person name="Bi G."/>
            <person name="Li C."/>
            <person name="Du R."/>
            <person name="Wang X."/>
            <person name="Sun T."/>
            <person name="Guo L."/>
            <person name="Liang H."/>
            <person name="Lu P."/>
            <person name="Wu Y."/>
            <person name="Zhang Z."/>
            <person name="Ro D.K."/>
            <person name="Shang Y."/>
            <person name="Huang S."/>
            <person name="Yan J."/>
        </authorList>
    </citation>
    <scope>NUCLEOTIDE SEQUENCE [LARGE SCALE GENOMIC DNA]</scope>
    <source>
        <strain evidence="2">Ta-2019</strain>
    </source>
</reference>
<gene>
    <name evidence="2" type="ORF">KI387_030862</name>
</gene>
<feature type="non-terminal residue" evidence="2">
    <location>
        <position position="1"/>
    </location>
</feature>
<comment type="caution">
    <text evidence="2">The sequence shown here is derived from an EMBL/GenBank/DDBJ whole genome shotgun (WGS) entry which is preliminary data.</text>
</comment>
<dbReference type="PANTHER" id="PTHR46225:SF1">
    <property type="entry name" value="RING_U-BOX SUPERFAMILY PROTEIN"/>
    <property type="match status" value="1"/>
</dbReference>
<dbReference type="EMBL" id="JAHRHJ020000010">
    <property type="protein sequence ID" value="KAH9299180.1"/>
    <property type="molecule type" value="Genomic_DNA"/>
</dbReference>
<keyword evidence="1" id="KW-1133">Transmembrane helix</keyword>